<evidence type="ECO:0000313" key="2">
    <source>
        <dbReference type="EMBL" id="SDG41165.1"/>
    </source>
</evidence>
<keyword evidence="1" id="KW-0812">Transmembrane</keyword>
<dbReference type="AlphaFoldDB" id="A0A1G7U0L3"/>
<dbReference type="Proteomes" id="UP000198748">
    <property type="component" value="Unassembled WGS sequence"/>
</dbReference>
<feature type="transmembrane region" description="Helical" evidence="1">
    <location>
        <begin position="109"/>
        <end position="129"/>
    </location>
</feature>
<proteinExistence type="predicted"/>
<gene>
    <name evidence="2" type="ORF">SAMN04487996_118119</name>
</gene>
<feature type="transmembrane region" description="Helical" evidence="1">
    <location>
        <begin position="76"/>
        <end position="94"/>
    </location>
</feature>
<name>A0A1G7U0L3_9BACT</name>
<dbReference type="EMBL" id="FNAN01000018">
    <property type="protein sequence ID" value="SDG41165.1"/>
    <property type="molecule type" value="Genomic_DNA"/>
</dbReference>
<dbReference type="OrthoDB" id="954876at2"/>
<dbReference type="STRING" id="659014.SAMN04487996_118119"/>
<feature type="transmembrane region" description="Helical" evidence="1">
    <location>
        <begin position="48"/>
        <end position="69"/>
    </location>
</feature>
<keyword evidence="1" id="KW-1133">Transmembrane helix</keyword>
<evidence type="ECO:0008006" key="4">
    <source>
        <dbReference type="Google" id="ProtNLM"/>
    </source>
</evidence>
<keyword evidence="3" id="KW-1185">Reference proteome</keyword>
<evidence type="ECO:0000256" key="1">
    <source>
        <dbReference type="SAM" id="Phobius"/>
    </source>
</evidence>
<keyword evidence="1" id="KW-0472">Membrane</keyword>
<sequence length="240" mass="27086">MLTAAIILSVTFVLLGFCVTPGNAKYLLSGYNMMSESDRAKIDIVSYLRFFNRFHVFLGISLFVGFWILNGFNGNWATVFMVLYPLLAYVYMIARGNKFYRGTSGQRSGTYIVMAILVVVGVGVGYMFFVSMKNSQIFLLANELEIKGIYGMKIPRGEVTYYNVTDSLPDIAGRMHGFAGGEFSKGSFRTDDGRIVQLYINKKSHPYLLIKTTNEDEIYFSSDEISANELVNQLKAWKSR</sequence>
<accession>A0A1G7U0L3</accession>
<organism evidence="2 3">
    <name type="scientific">Dyadobacter soli</name>
    <dbReference type="NCBI Taxonomy" id="659014"/>
    <lineage>
        <taxon>Bacteria</taxon>
        <taxon>Pseudomonadati</taxon>
        <taxon>Bacteroidota</taxon>
        <taxon>Cytophagia</taxon>
        <taxon>Cytophagales</taxon>
        <taxon>Spirosomataceae</taxon>
        <taxon>Dyadobacter</taxon>
    </lineage>
</organism>
<evidence type="ECO:0000313" key="3">
    <source>
        <dbReference type="Proteomes" id="UP000198748"/>
    </source>
</evidence>
<reference evidence="3" key="1">
    <citation type="submission" date="2016-10" db="EMBL/GenBank/DDBJ databases">
        <authorList>
            <person name="Varghese N."/>
            <person name="Submissions S."/>
        </authorList>
    </citation>
    <scope>NUCLEOTIDE SEQUENCE [LARGE SCALE GENOMIC DNA]</scope>
    <source>
        <strain evidence="3">DSM 25329</strain>
    </source>
</reference>
<protein>
    <recommendedName>
        <fullName evidence="4">PH domain-containing protein</fullName>
    </recommendedName>
</protein>
<dbReference type="InterPro" id="IPR017259">
    <property type="entry name" value="UCP037672"/>
</dbReference>
<dbReference type="Pfam" id="PF12650">
    <property type="entry name" value="DUF3784"/>
    <property type="match status" value="1"/>
</dbReference>